<evidence type="ECO:0000259" key="2">
    <source>
        <dbReference type="PROSITE" id="PS50828"/>
    </source>
</evidence>
<evidence type="ECO:0000313" key="3">
    <source>
        <dbReference type="EMBL" id="ADD95853.1"/>
    </source>
</evidence>
<reference evidence="3" key="1">
    <citation type="journal article" date="2010" name="ISME J.">
        <title>Metagenome of the Mediterranean deep chlorophyll maximum studied by direct and fosmid library 454 pyrosequencing.</title>
        <authorList>
            <person name="Ghai R."/>
            <person name="Martin-Cuadrado A.B."/>
            <person name="Molto A.G."/>
            <person name="Heredia I.G."/>
            <person name="Cabrera R."/>
            <person name="Martin J."/>
            <person name="Verdu M."/>
            <person name="Deschamps P."/>
            <person name="Moreira D."/>
            <person name="Lopez-Garcia P."/>
            <person name="Mira A."/>
            <person name="Rodriguez-Valera F."/>
        </authorList>
    </citation>
    <scope>NUCLEOTIDE SEQUENCE</scope>
</reference>
<dbReference type="InterPro" id="IPR036063">
    <property type="entry name" value="Smr_dom_sf"/>
</dbReference>
<dbReference type="PANTHER" id="PTHR46535:SF1">
    <property type="entry name" value="NEDD4-BINDING PROTEIN 2"/>
    <property type="match status" value="1"/>
</dbReference>
<dbReference type="InterPro" id="IPR013899">
    <property type="entry name" value="DUF1771"/>
</dbReference>
<dbReference type="InterPro" id="IPR002625">
    <property type="entry name" value="Smr_dom"/>
</dbReference>
<name>D6PJF2_9ZZZZ</name>
<dbReference type="AlphaFoldDB" id="D6PJF2"/>
<feature type="region of interest" description="Disordered" evidence="1">
    <location>
        <begin position="132"/>
        <end position="198"/>
    </location>
</feature>
<dbReference type="SMART" id="SM01162">
    <property type="entry name" value="DUF1771"/>
    <property type="match status" value="1"/>
</dbReference>
<dbReference type="PANTHER" id="PTHR46535">
    <property type="entry name" value="NEDD4-BINDING PROTEIN 2"/>
    <property type="match status" value="1"/>
</dbReference>
<dbReference type="SUPFAM" id="SSF160443">
    <property type="entry name" value="SMR domain-like"/>
    <property type="match status" value="1"/>
</dbReference>
<protein>
    <recommendedName>
        <fullName evidence="2">Smr domain-containing protein</fullName>
    </recommendedName>
</protein>
<dbReference type="SMART" id="SM00463">
    <property type="entry name" value="SMR"/>
    <property type="match status" value="1"/>
</dbReference>
<feature type="compositionally biased region" description="Basic and acidic residues" evidence="1">
    <location>
        <begin position="164"/>
        <end position="177"/>
    </location>
</feature>
<feature type="domain" description="Smr" evidence="2">
    <location>
        <begin position="100"/>
        <end position="230"/>
    </location>
</feature>
<accession>D6PJF2</accession>
<feature type="compositionally biased region" description="Gly residues" evidence="1">
    <location>
        <begin position="144"/>
        <end position="154"/>
    </location>
</feature>
<dbReference type="InterPro" id="IPR052772">
    <property type="entry name" value="Endo/PolyKinase_Domain-Protein"/>
</dbReference>
<dbReference type="Gene3D" id="3.30.1370.110">
    <property type="match status" value="1"/>
</dbReference>
<evidence type="ECO:0000256" key="1">
    <source>
        <dbReference type="SAM" id="MobiDB-lite"/>
    </source>
</evidence>
<dbReference type="PROSITE" id="PS50828">
    <property type="entry name" value="SMR"/>
    <property type="match status" value="1"/>
</dbReference>
<dbReference type="Pfam" id="PF08590">
    <property type="entry name" value="DUF1771"/>
    <property type="match status" value="1"/>
</dbReference>
<organism evidence="3">
    <name type="scientific">uncultured organism MedDCM-OCT-S09-C568</name>
    <dbReference type="NCBI Taxonomy" id="743651"/>
    <lineage>
        <taxon>unclassified sequences</taxon>
        <taxon>environmental samples</taxon>
    </lineage>
</organism>
<sequence length="236" mass="26432">MSFVLHVPVFFSDEYERARAAAKVHGDAMADCAKRSQEAWRRGGPYNKKVAHDLKLQKEKNRDAMERENELAVGEILRLNGAKDWNRGCQCSDFQGCVKLDLHGLHVKEAEAVLDKFLTYWSTRDKSELEKALKRGEELDTADTGGGGRGGGARGRSTSRGRKSSKERGNSRSKDRPSVNAPSIEIVTGAGHHSENQKAKIRPMVIRVLKTRNITFELEDGRGAVRVYLHHDHSRL</sequence>
<dbReference type="EMBL" id="GU943104">
    <property type="protein sequence ID" value="ADD95853.1"/>
    <property type="molecule type" value="Genomic_DNA"/>
</dbReference>
<proteinExistence type="predicted"/>
<dbReference type="GO" id="GO:0004519">
    <property type="term" value="F:endonuclease activity"/>
    <property type="evidence" value="ECO:0007669"/>
    <property type="project" value="TreeGrafter"/>
</dbReference>